<proteinExistence type="predicted"/>
<dbReference type="EMBL" id="CP027666">
    <property type="protein sequence ID" value="AVO34131.1"/>
    <property type="molecule type" value="Genomic_DNA"/>
</dbReference>
<accession>A0A2S0MED5</accession>
<reference evidence="1 2" key="1">
    <citation type="submission" date="2018-03" db="EMBL/GenBank/DDBJ databases">
        <title>Genome sequencing of Ottowia sp.</title>
        <authorList>
            <person name="Kim S.-J."/>
            <person name="Heo J."/>
            <person name="Kwon S.-W."/>
        </authorList>
    </citation>
    <scope>NUCLEOTIDE SEQUENCE [LARGE SCALE GENOMIC DNA]</scope>
    <source>
        <strain evidence="1 2">KADR8-3</strain>
    </source>
</reference>
<gene>
    <name evidence="1" type="ORF">C6570_07645</name>
</gene>
<sequence length="238" mass="25611">MSNLRLGAYKLPAAEVVLIQTLFRLYSHGGDFNWTFVTAPPYDALLVDGASSDADSPEVARMARSILRLTRMNGEAGPDTLQRPIRADKLQDWLNSVSYGFQDTRPVAQTSTPASEPPPAAEAEAPAISVSPVRFKLRRWPPAALLRSDPNRIRMATVLSRRALNAAELSSISGQSVGDCQAFLQTLQTTGLVEMQQEAPVVAAPASTDTASRPAAATVAKPTFARSLISGIRRRLGL</sequence>
<dbReference type="RefSeq" id="WP_106702686.1">
    <property type="nucleotide sequence ID" value="NZ_CP027666.1"/>
</dbReference>
<dbReference type="AlphaFoldDB" id="A0A2S0MED5"/>
<evidence type="ECO:0000313" key="1">
    <source>
        <dbReference type="EMBL" id="AVO34131.1"/>
    </source>
</evidence>
<name>A0A2S0MED5_9BURK</name>
<organism evidence="1 2">
    <name type="scientific">Ottowia oryzae</name>
    <dbReference type="NCBI Taxonomy" id="2109914"/>
    <lineage>
        <taxon>Bacteria</taxon>
        <taxon>Pseudomonadati</taxon>
        <taxon>Pseudomonadota</taxon>
        <taxon>Betaproteobacteria</taxon>
        <taxon>Burkholderiales</taxon>
        <taxon>Comamonadaceae</taxon>
        <taxon>Ottowia</taxon>
    </lineage>
</organism>
<evidence type="ECO:0000313" key="2">
    <source>
        <dbReference type="Proteomes" id="UP000239709"/>
    </source>
</evidence>
<protein>
    <submittedName>
        <fullName evidence="1">Uncharacterized protein</fullName>
    </submittedName>
</protein>
<dbReference type="KEGG" id="otk:C6570_07645"/>
<keyword evidence="2" id="KW-1185">Reference proteome</keyword>
<dbReference type="OrthoDB" id="8851351at2"/>
<dbReference type="Proteomes" id="UP000239709">
    <property type="component" value="Chromosome"/>
</dbReference>